<organism evidence="1 2">
    <name type="scientific">Physocladia obscura</name>
    <dbReference type="NCBI Taxonomy" id="109957"/>
    <lineage>
        <taxon>Eukaryota</taxon>
        <taxon>Fungi</taxon>
        <taxon>Fungi incertae sedis</taxon>
        <taxon>Chytridiomycota</taxon>
        <taxon>Chytridiomycota incertae sedis</taxon>
        <taxon>Chytridiomycetes</taxon>
        <taxon>Chytridiales</taxon>
        <taxon>Chytriomycetaceae</taxon>
        <taxon>Physocladia</taxon>
    </lineage>
</organism>
<evidence type="ECO:0000313" key="2">
    <source>
        <dbReference type="Proteomes" id="UP001211907"/>
    </source>
</evidence>
<feature type="non-terminal residue" evidence="1">
    <location>
        <position position="85"/>
    </location>
</feature>
<comment type="caution">
    <text evidence="1">The sequence shown here is derived from an EMBL/GenBank/DDBJ whole genome shotgun (WGS) entry which is preliminary data.</text>
</comment>
<protein>
    <submittedName>
        <fullName evidence="1">Uncharacterized protein</fullName>
    </submittedName>
</protein>
<gene>
    <name evidence="1" type="ORF">HK100_010819</name>
</gene>
<dbReference type="Proteomes" id="UP001211907">
    <property type="component" value="Unassembled WGS sequence"/>
</dbReference>
<reference evidence="1" key="1">
    <citation type="submission" date="2020-05" db="EMBL/GenBank/DDBJ databases">
        <title>Phylogenomic resolution of chytrid fungi.</title>
        <authorList>
            <person name="Stajich J.E."/>
            <person name="Amses K."/>
            <person name="Simmons R."/>
            <person name="Seto K."/>
            <person name="Myers J."/>
            <person name="Bonds A."/>
            <person name="Quandt C.A."/>
            <person name="Barry K."/>
            <person name="Liu P."/>
            <person name="Grigoriev I."/>
            <person name="Longcore J.E."/>
            <person name="James T.Y."/>
        </authorList>
    </citation>
    <scope>NUCLEOTIDE SEQUENCE</scope>
    <source>
        <strain evidence="1">JEL0513</strain>
    </source>
</reference>
<sequence>MVCIKDDEDLQDALNVRRIVVDWQFKMASEPENATIIKKHVDIKNEVVLGNAIQGAIYSPTDQTTSQALAATYLPGSLIKSDDPT</sequence>
<evidence type="ECO:0000313" key="1">
    <source>
        <dbReference type="EMBL" id="KAJ3078166.1"/>
    </source>
</evidence>
<dbReference type="AlphaFoldDB" id="A0AAD5SMK8"/>
<proteinExistence type="predicted"/>
<name>A0AAD5SMK8_9FUNG</name>
<dbReference type="EMBL" id="JADGJH010006102">
    <property type="protein sequence ID" value="KAJ3078166.1"/>
    <property type="molecule type" value="Genomic_DNA"/>
</dbReference>
<keyword evidence="2" id="KW-1185">Reference proteome</keyword>
<accession>A0AAD5SMK8</accession>